<name>W0DF65_9GAMM</name>
<accession>W0DF65</accession>
<gene>
    <name evidence="2" type="ORF">THITH_02170</name>
</gene>
<reference evidence="2 3" key="1">
    <citation type="submission" date="2013-12" db="EMBL/GenBank/DDBJ databases">
        <authorList>
            <consortium name="DOE Joint Genome Institute"/>
            <person name="Muyzer G."/>
            <person name="Huntemann M."/>
            <person name="Han J."/>
            <person name="Chen A."/>
            <person name="Kyrpides N."/>
            <person name="Mavromatis K."/>
            <person name="Markowitz V."/>
            <person name="Palaniappan K."/>
            <person name="Ivanova N."/>
            <person name="Schaumberg A."/>
            <person name="Pati A."/>
            <person name="Liolios K."/>
            <person name="Nordberg H.P."/>
            <person name="Cantor M.N."/>
            <person name="Hua S.X."/>
            <person name="Woyke T."/>
        </authorList>
    </citation>
    <scope>NUCLEOTIDE SEQUENCE [LARGE SCALE GENOMIC DNA]</scope>
    <source>
        <strain evidence="2 3">ARh 1</strain>
    </source>
</reference>
<sequence length="128" mass="14399">MRLVLDTHALLWWFTNDARLSAKAHEVIGDLENTVLVSAASAWEIATKHRLGKLEIGSEVLRRFDELITADGFTHLAVNYRQAIHAGAYTVDHRDPFDRILAAQAELEQVPLVTADPALRAFPVRCIW</sequence>
<dbReference type="InterPro" id="IPR052919">
    <property type="entry name" value="TA_system_RNase"/>
</dbReference>
<dbReference type="Pfam" id="PF01850">
    <property type="entry name" value="PIN"/>
    <property type="match status" value="1"/>
</dbReference>
<dbReference type="OrthoDB" id="9798990at2"/>
<evidence type="ECO:0000313" key="3">
    <source>
        <dbReference type="Proteomes" id="UP000005289"/>
    </source>
</evidence>
<dbReference type="Proteomes" id="UP000005289">
    <property type="component" value="Chromosome"/>
</dbReference>
<dbReference type="SUPFAM" id="SSF88723">
    <property type="entry name" value="PIN domain-like"/>
    <property type="match status" value="1"/>
</dbReference>
<organism evidence="2 3">
    <name type="scientific">Thioalkalivibrio paradoxus ARh 1</name>
    <dbReference type="NCBI Taxonomy" id="713585"/>
    <lineage>
        <taxon>Bacteria</taxon>
        <taxon>Pseudomonadati</taxon>
        <taxon>Pseudomonadota</taxon>
        <taxon>Gammaproteobacteria</taxon>
        <taxon>Chromatiales</taxon>
        <taxon>Ectothiorhodospiraceae</taxon>
        <taxon>Thioalkalivibrio</taxon>
    </lineage>
</organism>
<dbReference type="InterPro" id="IPR002716">
    <property type="entry name" value="PIN_dom"/>
</dbReference>
<dbReference type="Gene3D" id="3.40.50.1010">
    <property type="entry name" value="5'-nuclease"/>
    <property type="match status" value="1"/>
</dbReference>
<dbReference type="AlphaFoldDB" id="W0DF65"/>
<evidence type="ECO:0000259" key="1">
    <source>
        <dbReference type="Pfam" id="PF01850"/>
    </source>
</evidence>
<dbReference type="RefSeq" id="WP_006746163.1">
    <property type="nucleotide sequence ID" value="NZ_CP007029.1"/>
</dbReference>
<dbReference type="InterPro" id="IPR041705">
    <property type="entry name" value="PIN_Sll0205"/>
</dbReference>
<evidence type="ECO:0000313" key="2">
    <source>
        <dbReference type="EMBL" id="AHE97269.1"/>
    </source>
</evidence>
<keyword evidence="3" id="KW-1185">Reference proteome</keyword>
<dbReference type="STRING" id="713585.THITH_02170"/>
<dbReference type="PANTHER" id="PTHR36173:SF2">
    <property type="entry name" value="RIBONUCLEASE VAPC16"/>
    <property type="match status" value="1"/>
</dbReference>
<dbReference type="EMBL" id="CP007029">
    <property type="protein sequence ID" value="AHE97269.1"/>
    <property type="molecule type" value="Genomic_DNA"/>
</dbReference>
<dbReference type="KEGG" id="tti:THITH_02170"/>
<feature type="domain" description="PIN" evidence="1">
    <location>
        <begin position="4"/>
        <end position="121"/>
    </location>
</feature>
<dbReference type="PANTHER" id="PTHR36173">
    <property type="entry name" value="RIBONUCLEASE VAPC16-RELATED"/>
    <property type="match status" value="1"/>
</dbReference>
<dbReference type="HOGENOM" id="CLU_129890_0_1_6"/>
<protein>
    <submittedName>
        <fullName evidence="2">Twitching motility protein PilT</fullName>
    </submittedName>
</protein>
<dbReference type="CDD" id="cd09872">
    <property type="entry name" value="PIN_Sll0205-like"/>
    <property type="match status" value="1"/>
</dbReference>
<dbReference type="InterPro" id="IPR029060">
    <property type="entry name" value="PIN-like_dom_sf"/>
</dbReference>
<proteinExistence type="predicted"/>